<name>A0ABT5SSE0_9PSEU</name>
<evidence type="ECO:0000256" key="3">
    <source>
        <dbReference type="ARBA" id="ARBA00022575"/>
    </source>
</evidence>
<evidence type="ECO:0000256" key="5">
    <source>
        <dbReference type="ARBA" id="ARBA00022643"/>
    </source>
</evidence>
<keyword evidence="7 11" id="KW-0503">Monooxygenase</keyword>
<keyword evidence="3" id="KW-0216">Detoxification</keyword>
<feature type="region of interest" description="Disordered" evidence="10">
    <location>
        <begin position="342"/>
        <end position="368"/>
    </location>
</feature>
<evidence type="ECO:0000313" key="12">
    <source>
        <dbReference type="Proteomes" id="UP001300763"/>
    </source>
</evidence>
<keyword evidence="4" id="KW-0285">Flavoprotein</keyword>
<proteinExistence type="inferred from homology"/>
<organism evidence="11 12">
    <name type="scientific">Actinomycetospora lemnae</name>
    <dbReference type="NCBI Taxonomy" id="3019891"/>
    <lineage>
        <taxon>Bacteria</taxon>
        <taxon>Bacillati</taxon>
        <taxon>Actinomycetota</taxon>
        <taxon>Actinomycetes</taxon>
        <taxon>Pseudonocardiales</taxon>
        <taxon>Pseudonocardiaceae</taxon>
        <taxon>Actinomycetospora</taxon>
    </lineage>
</organism>
<dbReference type="EMBL" id="JAQZAO010000002">
    <property type="protein sequence ID" value="MDD7964952.1"/>
    <property type="molecule type" value="Genomic_DNA"/>
</dbReference>
<comment type="cofactor">
    <cofactor evidence="1">
        <name>FMN</name>
        <dbReference type="ChEBI" id="CHEBI:58210"/>
    </cofactor>
</comment>
<evidence type="ECO:0000256" key="9">
    <source>
        <dbReference type="ARBA" id="ARBA00049401"/>
    </source>
</evidence>
<keyword evidence="12" id="KW-1185">Reference proteome</keyword>
<dbReference type="GO" id="GO:0004497">
    <property type="term" value="F:monooxygenase activity"/>
    <property type="evidence" value="ECO:0007669"/>
    <property type="project" value="UniProtKB-KW"/>
</dbReference>
<comment type="similarity">
    <text evidence="2">Belongs to the nitronate monooxygenase family. NMO class I subfamily.</text>
</comment>
<dbReference type="CDD" id="cd04730">
    <property type="entry name" value="NPD_like"/>
    <property type="match status" value="1"/>
</dbReference>
<dbReference type="PANTHER" id="PTHR42747">
    <property type="entry name" value="NITRONATE MONOOXYGENASE-RELATED"/>
    <property type="match status" value="1"/>
</dbReference>
<dbReference type="Gene3D" id="3.20.20.70">
    <property type="entry name" value="Aldolase class I"/>
    <property type="match status" value="1"/>
</dbReference>
<evidence type="ECO:0000256" key="8">
    <source>
        <dbReference type="ARBA" id="ARBA00031155"/>
    </source>
</evidence>
<gene>
    <name evidence="11" type="ORF">PGB27_06265</name>
</gene>
<evidence type="ECO:0000256" key="7">
    <source>
        <dbReference type="ARBA" id="ARBA00023033"/>
    </source>
</evidence>
<dbReference type="SUPFAM" id="SSF51412">
    <property type="entry name" value="Inosine monophosphate dehydrogenase (IMPDH)"/>
    <property type="match status" value="1"/>
</dbReference>
<sequence length="368" mass="37731">MPTLPPLDVPLIAAPMAGGPSTPALVAAVAEAGAMGFLAGGYLTGEAFDEQLTDLRARSDRPFGANLFLPAPPDPDPAARAAAVREYAGTLQGEAERYGVELGAPRVDDDAVDDKIAVLARHRPAVVSVTFALPSAERFAALRATGACLVATVTSVAEARAAEVQGFDALWVQGREAGGHRGVHLDSGGDPEAGAEPLERLLPVIRTATDLPLVAAGGLHDGREVARMLALGAAAVGLGTAFLGAPEAGTSATHRAALREGGRDTVVTRAFTGRPARALVNRFTREHSAAAPAAYPELHHLTRPVRAAASRMGDVEAVHLWAGTGHGAVTGEPAAELVARLDRERRATDGNGPSPVGDGPHVALGDQK</sequence>
<evidence type="ECO:0000256" key="10">
    <source>
        <dbReference type="SAM" id="MobiDB-lite"/>
    </source>
</evidence>
<comment type="caution">
    <text evidence="11">The sequence shown here is derived from an EMBL/GenBank/DDBJ whole genome shotgun (WGS) entry which is preliminary data.</text>
</comment>
<dbReference type="PANTHER" id="PTHR42747:SF3">
    <property type="entry name" value="NITRONATE MONOOXYGENASE-RELATED"/>
    <property type="match status" value="1"/>
</dbReference>
<evidence type="ECO:0000256" key="1">
    <source>
        <dbReference type="ARBA" id="ARBA00001917"/>
    </source>
</evidence>
<dbReference type="InterPro" id="IPR013785">
    <property type="entry name" value="Aldolase_TIM"/>
</dbReference>
<dbReference type="Pfam" id="PF03060">
    <property type="entry name" value="NMO"/>
    <property type="match status" value="1"/>
</dbReference>
<dbReference type="RefSeq" id="WP_274199476.1">
    <property type="nucleotide sequence ID" value="NZ_JAQZAO010000002.1"/>
</dbReference>
<comment type="catalytic activity">
    <reaction evidence="9">
        <text>3 propionate 3-nitronate + 3 O2 + H2O = 3 3-oxopropanoate + 2 nitrate + nitrite + H2O2 + 3 H(+)</text>
        <dbReference type="Rhea" id="RHEA:57332"/>
        <dbReference type="ChEBI" id="CHEBI:15377"/>
        <dbReference type="ChEBI" id="CHEBI:15378"/>
        <dbReference type="ChEBI" id="CHEBI:15379"/>
        <dbReference type="ChEBI" id="CHEBI:16240"/>
        <dbReference type="ChEBI" id="CHEBI:16301"/>
        <dbReference type="ChEBI" id="CHEBI:17632"/>
        <dbReference type="ChEBI" id="CHEBI:33190"/>
        <dbReference type="ChEBI" id="CHEBI:136067"/>
    </reaction>
</comment>
<evidence type="ECO:0000256" key="4">
    <source>
        <dbReference type="ARBA" id="ARBA00022630"/>
    </source>
</evidence>
<keyword evidence="6" id="KW-0560">Oxidoreductase</keyword>
<dbReference type="InterPro" id="IPR004136">
    <property type="entry name" value="NMO"/>
</dbReference>
<dbReference type="Proteomes" id="UP001300763">
    <property type="component" value="Unassembled WGS sequence"/>
</dbReference>
<evidence type="ECO:0000256" key="6">
    <source>
        <dbReference type="ARBA" id="ARBA00023002"/>
    </source>
</evidence>
<evidence type="ECO:0000313" key="11">
    <source>
        <dbReference type="EMBL" id="MDD7964952.1"/>
    </source>
</evidence>
<keyword evidence="5" id="KW-0288">FMN</keyword>
<reference evidence="11 12" key="1">
    <citation type="submission" date="2023-02" db="EMBL/GenBank/DDBJ databases">
        <title>Genome sequencing required for Actinomycetospora new species description.</title>
        <authorList>
            <person name="Saimee Y."/>
            <person name="Duangmal K."/>
        </authorList>
    </citation>
    <scope>NUCLEOTIDE SEQUENCE [LARGE SCALE GENOMIC DNA]</scope>
    <source>
        <strain evidence="11 12">DW7H6</strain>
    </source>
</reference>
<evidence type="ECO:0000256" key="2">
    <source>
        <dbReference type="ARBA" id="ARBA00009881"/>
    </source>
</evidence>
<protein>
    <recommendedName>
        <fullName evidence="8">Propionate 3-nitronate monooxygenase</fullName>
    </recommendedName>
</protein>
<accession>A0ABT5SSE0</accession>